<dbReference type="OrthoDB" id="3035126at2759"/>
<sequence>MSHSNLFQLKSSLLLGSLSLIPNDTLRYTALGLAASVGVIYTVHLQRPSFQLSQLERTVQEAEEIIREAKAYCPRKVFNLTEEELRLLEIKRSASMIQCCILEAKTITWKKYRVFCCDIAYCAMRVGRIRTAVQLLVEAERQRKLTEDINAIETILTSVQFRTLISVDSSTFQFIRQKAYTGIKPMVLTMITNSPRHV</sequence>
<keyword evidence="2" id="KW-1185">Reference proteome</keyword>
<dbReference type="EMBL" id="JACAZI010000003">
    <property type="protein sequence ID" value="KAF7364801.1"/>
    <property type="molecule type" value="Genomic_DNA"/>
</dbReference>
<organism evidence="1 2">
    <name type="scientific">Mycena venus</name>
    <dbReference type="NCBI Taxonomy" id="2733690"/>
    <lineage>
        <taxon>Eukaryota</taxon>
        <taxon>Fungi</taxon>
        <taxon>Dikarya</taxon>
        <taxon>Basidiomycota</taxon>
        <taxon>Agaricomycotina</taxon>
        <taxon>Agaricomycetes</taxon>
        <taxon>Agaricomycetidae</taxon>
        <taxon>Agaricales</taxon>
        <taxon>Marasmiineae</taxon>
        <taxon>Mycenaceae</taxon>
        <taxon>Mycena</taxon>
    </lineage>
</organism>
<evidence type="ECO:0000313" key="1">
    <source>
        <dbReference type="EMBL" id="KAF7364801.1"/>
    </source>
</evidence>
<evidence type="ECO:0000313" key="2">
    <source>
        <dbReference type="Proteomes" id="UP000620124"/>
    </source>
</evidence>
<proteinExistence type="predicted"/>
<gene>
    <name evidence="1" type="ORF">MVEN_00350100</name>
</gene>
<dbReference type="AlphaFoldDB" id="A0A8H6YU13"/>
<accession>A0A8H6YU13</accession>
<comment type="caution">
    <text evidence="1">The sequence shown here is derived from an EMBL/GenBank/DDBJ whole genome shotgun (WGS) entry which is preliminary data.</text>
</comment>
<dbReference type="Proteomes" id="UP000620124">
    <property type="component" value="Unassembled WGS sequence"/>
</dbReference>
<name>A0A8H6YU13_9AGAR</name>
<protein>
    <submittedName>
        <fullName evidence="1">Uncharacterized protein</fullName>
    </submittedName>
</protein>
<reference evidence="1" key="1">
    <citation type="submission" date="2020-05" db="EMBL/GenBank/DDBJ databases">
        <title>Mycena genomes resolve the evolution of fungal bioluminescence.</title>
        <authorList>
            <person name="Tsai I.J."/>
        </authorList>
    </citation>
    <scope>NUCLEOTIDE SEQUENCE</scope>
    <source>
        <strain evidence="1">CCC161011</strain>
    </source>
</reference>